<dbReference type="NCBIfam" id="TIGR00125">
    <property type="entry name" value="cyt_tran_rel"/>
    <property type="match status" value="1"/>
</dbReference>
<evidence type="ECO:0000256" key="1">
    <source>
        <dbReference type="ARBA" id="ARBA00022679"/>
    </source>
</evidence>
<dbReference type="AlphaFoldDB" id="A0A6C0EHV1"/>
<keyword evidence="1" id="KW-0808">Transferase</keyword>
<dbReference type="Gene3D" id="3.40.50.620">
    <property type="entry name" value="HUPs"/>
    <property type="match status" value="1"/>
</dbReference>
<proteinExistence type="predicted"/>
<dbReference type="InterPro" id="IPR004821">
    <property type="entry name" value="Cyt_trans-like"/>
</dbReference>
<dbReference type="SUPFAM" id="SSF52374">
    <property type="entry name" value="Nucleotidylyl transferase"/>
    <property type="match status" value="1"/>
</dbReference>
<organism evidence="4">
    <name type="scientific">viral metagenome</name>
    <dbReference type="NCBI Taxonomy" id="1070528"/>
    <lineage>
        <taxon>unclassified sequences</taxon>
        <taxon>metagenomes</taxon>
        <taxon>organismal metagenomes</taxon>
    </lineage>
</organism>
<dbReference type="InterPro" id="IPR014729">
    <property type="entry name" value="Rossmann-like_a/b/a_fold"/>
</dbReference>
<feature type="domain" description="Cytidyltransferase-like" evidence="3">
    <location>
        <begin position="25"/>
        <end position="116"/>
    </location>
</feature>
<reference evidence="4" key="1">
    <citation type="journal article" date="2020" name="Nature">
        <title>Giant virus diversity and host interactions through global metagenomics.</title>
        <authorList>
            <person name="Schulz F."/>
            <person name="Roux S."/>
            <person name="Paez-Espino D."/>
            <person name="Jungbluth S."/>
            <person name="Walsh D.A."/>
            <person name="Denef V.J."/>
            <person name="McMahon K.D."/>
            <person name="Konstantinidis K.T."/>
            <person name="Eloe-Fadrosh E.A."/>
            <person name="Kyrpides N.C."/>
            <person name="Woyke T."/>
        </authorList>
    </citation>
    <scope>NUCLEOTIDE SEQUENCE</scope>
    <source>
        <strain evidence="4">GVMAG-M-3300001351-8</strain>
    </source>
</reference>
<dbReference type="PANTHER" id="PTHR43793:SF1">
    <property type="entry name" value="FAD SYNTHASE"/>
    <property type="match status" value="1"/>
</dbReference>
<evidence type="ECO:0000259" key="3">
    <source>
        <dbReference type="Pfam" id="PF01467"/>
    </source>
</evidence>
<evidence type="ECO:0000256" key="2">
    <source>
        <dbReference type="ARBA" id="ARBA00022695"/>
    </source>
</evidence>
<dbReference type="Pfam" id="PF01467">
    <property type="entry name" value="CTP_transf_like"/>
    <property type="match status" value="1"/>
</dbReference>
<dbReference type="PANTHER" id="PTHR43793">
    <property type="entry name" value="FAD SYNTHASE"/>
    <property type="match status" value="1"/>
</dbReference>
<evidence type="ECO:0000313" key="4">
    <source>
        <dbReference type="EMBL" id="QHT28558.1"/>
    </source>
</evidence>
<name>A0A6C0EHV1_9ZZZZ</name>
<dbReference type="EMBL" id="MN738863">
    <property type="protein sequence ID" value="QHT28558.1"/>
    <property type="molecule type" value="Genomic_DNA"/>
</dbReference>
<dbReference type="GO" id="GO:0016779">
    <property type="term" value="F:nucleotidyltransferase activity"/>
    <property type="evidence" value="ECO:0007669"/>
    <property type="project" value="UniProtKB-KW"/>
</dbReference>
<accession>A0A6C0EHV1</accession>
<sequence length="158" mass="18527">MDINKSQLTHLRKLFMNQKIGVTFSCFDLLHSGHILMLKDSKSKCDLLIVGLQTDPTIDRPEKNNPILSLEERLISLQSIKYIDYIITYETESDVLEILDKLKADIRILGSDYIGKNFTGKDIDLEVYYHDRFIHDYSTSKLRKRVYNIERLKIENTE</sequence>
<protein>
    <recommendedName>
        <fullName evidence="3">Cytidyltransferase-like domain-containing protein</fullName>
    </recommendedName>
</protein>
<dbReference type="InterPro" id="IPR050385">
    <property type="entry name" value="Archaeal_FAD_synthase"/>
</dbReference>
<keyword evidence="2" id="KW-0548">Nucleotidyltransferase</keyword>